<keyword evidence="1" id="KW-0812">Transmembrane</keyword>
<dbReference type="Proteomes" id="UP000794436">
    <property type="component" value="Unassembled WGS sequence"/>
</dbReference>
<name>A0A8K1CPU1_PYTOL</name>
<evidence type="ECO:0000313" key="3">
    <source>
        <dbReference type="Proteomes" id="UP000794436"/>
    </source>
</evidence>
<organism evidence="2 3">
    <name type="scientific">Pythium oligandrum</name>
    <name type="common">Mycoparasitic fungus</name>
    <dbReference type="NCBI Taxonomy" id="41045"/>
    <lineage>
        <taxon>Eukaryota</taxon>
        <taxon>Sar</taxon>
        <taxon>Stramenopiles</taxon>
        <taxon>Oomycota</taxon>
        <taxon>Peronosporomycetes</taxon>
        <taxon>Pythiales</taxon>
        <taxon>Pythiaceae</taxon>
        <taxon>Pythium</taxon>
    </lineage>
</organism>
<feature type="transmembrane region" description="Helical" evidence="1">
    <location>
        <begin position="71"/>
        <end position="93"/>
    </location>
</feature>
<evidence type="ECO:0000313" key="2">
    <source>
        <dbReference type="EMBL" id="TMW67567.1"/>
    </source>
</evidence>
<sequence>MATIISTPLFPEPEAYYARYSLTPEELEGLIRVRTVETDSNSQVVWSDILVAVFCPCVSIAQIASSTGSSYFVSLLVFASIYLSGLGFLIQSVMEYMECDLNAEVVLYAVGLEIAAFVVGPYVSLSTVGSQITPSIGCSYFVTVIVFALIYLTGLGFLLKSVMEYTVYDLNEEVVFYAIGLEFAAYLVGPYISFPTVGCVWFWHSLAEGLDDTDRIRIIAPAVYYYACVDGWLDVAFVLAAAYIRDNLRDRVNAPERRCCQHCLTTCCIWATLAKGVSSAKSYAIDYGSWDVGPLDVIPAYEGSRI</sequence>
<protein>
    <submittedName>
        <fullName evidence="2">Uncharacterized protein</fullName>
    </submittedName>
</protein>
<comment type="caution">
    <text evidence="2">The sequence shown here is derived from an EMBL/GenBank/DDBJ whole genome shotgun (WGS) entry which is preliminary data.</text>
</comment>
<feature type="transmembrane region" description="Helical" evidence="1">
    <location>
        <begin position="174"/>
        <end position="203"/>
    </location>
</feature>
<gene>
    <name evidence="2" type="ORF">Poli38472_011187</name>
</gene>
<feature type="transmembrane region" description="Helical" evidence="1">
    <location>
        <begin position="140"/>
        <end position="162"/>
    </location>
</feature>
<dbReference type="EMBL" id="SPLM01000004">
    <property type="protein sequence ID" value="TMW67567.1"/>
    <property type="molecule type" value="Genomic_DNA"/>
</dbReference>
<feature type="transmembrane region" description="Helical" evidence="1">
    <location>
        <begin position="223"/>
        <end position="244"/>
    </location>
</feature>
<reference evidence="2" key="1">
    <citation type="submission" date="2019-03" db="EMBL/GenBank/DDBJ databases">
        <title>Long read genome sequence of the mycoparasitic Pythium oligandrum ATCC 38472 isolated from sugarbeet rhizosphere.</title>
        <authorList>
            <person name="Gaulin E."/>
        </authorList>
    </citation>
    <scope>NUCLEOTIDE SEQUENCE</scope>
    <source>
        <strain evidence="2">ATCC 38472_TT</strain>
    </source>
</reference>
<accession>A0A8K1CPU1</accession>
<keyword evidence="1" id="KW-1133">Transmembrane helix</keyword>
<proteinExistence type="predicted"/>
<dbReference type="AlphaFoldDB" id="A0A8K1CPU1"/>
<evidence type="ECO:0000256" key="1">
    <source>
        <dbReference type="SAM" id="Phobius"/>
    </source>
</evidence>
<feature type="transmembrane region" description="Helical" evidence="1">
    <location>
        <begin position="105"/>
        <end position="125"/>
    </location>
</feature>
<feature type="transmembrane region" description="Helical" evidence="1">
    <location>
        <begin position="44"/>
        <end position="65"/>
    </location>
</feature>
<keyword evidence="3" id="KW-1185">Reference proteome</keyword>
<keyword evidence="1" id="KW-0472">Membrane</keyword>